<dbReference type="InterPro" id="IPR043504">
    <property type="entry name" value="Peptidase_S1_PA_chymotrypsin"/>
</dbReference>
<dbReference type="InterPro" id="IPR001314">
    <property type="entry name" value="Peptidase_S1A"/>
</dbReference>
<dbReference type="GO" id="GO:0005576">
    <property type="term" value="C:extracellular region"/>
    <property type="evidence" value="ECO:0007669"/>
    <property type="project" value="UniProtKB-SubCell"/>
</dbReference>
<keyword evidence="6" id="KW-0378">Hydrolase</keyword>
<name>A0A1E3VVR0_9HYPH</name>
<keyword evidence="6" id="KW-0720">Serine protease</keyword>
<evidence type="ECO:0000259" key="8">
    <source>
        <dbReference type="PROSITE" id="PS50240"/>
    </source>
</evidence>
<evidence type="ECO:0000313" key="9">
    <source>
        <dbReference type="EMBL" id="ODR97371.1"/>
    </source>
</evidence>
<dbReference type="EMBL" id="LPWF01000026">
    <property type="protein sequence ID" value="ODR97371.1"/>
    <property type="molecule type" value="Genomic_DNA"/>
</dbReference>
<keyword evidence="2" id="KW-0964">Secreted</keyword>
<sequence length="293" mass="31207">MKRIQLLVSNCLLAVSLLFGPTAQAETDTEMIVGGQPAAQGKYPWQVRLYESMDDEIGFCGGSIIAPQWVLTAAHCLVDTDKVIIGFGDVDRTQTTKIASEKVIVHPAYLEGKKADLALVKLAEPIDDAPAVPIAEPGASRSLLKAGAKATVTGWGAIWDFQAFNNAMDVMAGRRSLSERRLLNDEELQAPRKLHEVDIEVIDPGECKAIYDSLQVSAFTIGDTEICATGPSGGKDSCFGDSGGPLVVPSGGDGYVQVGIVSWGPQCGNPLFPGVYTRVSSFSDWIDGTMESN</sequence>
<keyword evidence="5" id="KW-0325">Glycoprotein</keyword>
<dbReference type="InterPro" id="IPR001254">
    <property type="entry name" value="Trypsin_dom"/>
</dbReference>
<dbReference type="GO" id="GO:0006508">
    <property type="term" value="P:proteolysis"/>
    <property type="evidence" value="ECO:0007669"/>
    <property type="project" value="UniProtKB-KW"/>
</dbReference>
<keyword evidence="6" id="KW-0645">Protease</keyword>
<keyword evidence="10" id="KW-1185">Reference proteome</keyword>
<dbReference type="PROSITE" id="PS00135">
    <property type="entry name" value="TRYPSIN_SER"/>
    <property type="match status" value="1"/>
</dbReference>
<dbReference type="SMART" id="SM00020">
    <property type="entry name" value="Tryp_SPc"/>
    <property type="match status" value="1"/>
</dbReference>
<dbReference type="CDD" id="cd00190">
    <property type="entry name" value="Tryp_SPc"/>
    <property type="match status" value="1"/>
</dbReference>
<keyword evidence="4" id="KW-1015">Disulfide bond</keyword>
<dbReference type="PROSITE" id="PS50240">
    <property type="entry name" value="TRYPSIN_DOM"/>
    <property type="match status" value="1"/>
</dbReference>
<comment type="subcellular location">
    <subcellularLocation>
        <location evidence="1">Secreted</location>
    </subcellularLocation>
</comment>
<comment type="caution">
    <text evidence="9">The sequence shown here is derived from an EMBL/GenBank/DDBJ whole genome shotgun (WGS) entry which is preliminary data.</text>
</comment>
<evidence type="ECO:0000313" key="10">
    <source>
        <dbReference type="Proteomes" id="UP000094472"/>
    </source>
</evidence>
<dbReference type="InterPro" id="IPR018114">
    <property type="entry name" value="TRYPSIN_HIS"/>
</dbReference>
<evidence type="ECO:0000256" key="5">
    <source>
        <dbReference type="ARBA" id="ARBA00023180"/>
    </source>
</evidence>
<dbReference type="OrthoDB" id="267336at2"/>
<reference evidence="9 10" key="1">
    <citation type="journal article" date="2016" name="Environ. Microbiol.">
        <title>New Methyloceanibacter diversity from North Sea sediments includes methanotroph containing solely the soluble methane monooxygenase.</title>
        <authorList>
            <person name="Vekeman B."/>
            <person name="Kerckhof F.M."/>
            <person name="Cremers G."/>
            <person name="de Vos P."/>
            <person name="Vandamme P."/>
            <person name="Boon N."/>
            <person name="Op den Camp H.J."/>
            <person name="Heylen K."/>
        </authorList>
    </citation>
    <scope>NUCLEOTIDE SEQUENCE [LARGE SCALE GENOMIC DNA]</scope>
    <source>
        <strain evidence="9 10">R-67175</strain>
    </source>
</reference>
<dbReference type="Proteomes" id="UP000094472">
    <property type="component" value="Unassembled WGS sequence"/>
</dbReference>
<dbReference type="PROSITE" id="PS00134">
    <property type="entry name" value="TRYPSIN_HIS"/>
    <property type="match status" value="1"/>
</dbReference>
<evidence type="ECO:0000256" key="2">
    <source>
        <dbReference type="ARBA" id="ARBA00022525"/>
    </source>
</evidence>
<dbReference type="AlphaFoldDB" id="A0A1E3VVR0"/>
<dbReference type="InterPro" id="IPR009003">
    <property type="entry name" value="Peptidase_S1_PA"/>
</dbReference>
<dbReference type="FunFam" id="2.40.10.10:FF:000054">
    <property type="entry name" value="Complement C1r subcomponent"/>
    <property type="match status" value="1"/>
</dbReference>
<gene>
    <name evidence="9" type="ORF">AUC69_12205</name>
</gene>
<dbReference type="STRING" id="1774969.AUC69_12205"/>
<feature type="domain" description="Peptidase S1" evidence="8">
    <location>
        <begin position="32"/>
        <end position="291"/>
    </location>
</feature>
<evidence type="ECO:0000256" key="7">
    <source>
        <dbReference type="SAM" id="SignalP"/>
    </source>
</evidence>
<dbReference type="PANTHER" id="PTHR24253">
    <property type="entry name" value="TRANSMEMBRANE PROTEASE SERINE"/>
    <property type="match status" value="1"/>
</dbReference>
<dbReference type="GO" id="GO:0004252">
    <property type="term" value="F:serine-type endopeptidase activity"/>
    <property type="evidence" value="ECO:0007669"/>
    <property type="project" value="InterPro"/>
</dbReference>
<keyword evidence="3 7" id="KW-0732">Signal</keyword>
<dbReference type="RefSeq" id="WP_069441923.1">
    <property type="nucleotide sequence ID" value="NZ_LPWF01000026.1"/>
</dbReference>
<feature type="signal peptide" evidence="7">
    <location>
        <begin position="1"/>
        <end position="25"/>
    </location>
</feature>
<protein>
    <recommendedName>
        <fullName evidence="8">Peptidase S1 domain-containing protein</fullName>
    </recommendedName>
</protein>
<evidence type="ECO:0000256" key="3">
    <source>
        <dbReference type="ARBA" id="ARBA00022729"/>
    </source>
</evidence>
<proteinExistence type="predicted"/>
<dbReference type="Pfam" id="PF00089">
    <property type="entry name" value="Trypsin"/>
    <property type="match status" value="2"/>
</dbReference>
<feature type="chain" id="PRO_5009138820" description="Peptidase S1 domain-containing protein" evidence="7">
    <location>
        <begin position="26"/>
        <end position="293"/>
    </location>
</feature>
<dbReference type="FunFam" id="2.40.10.10:FF:000068">
    <property type="entry name" value="transmembrane protease serine 2"/>
    <property type="match status" value="1"/>
</dbReference>
<dbReference type="PRINTS" id="PR00722">
    <property type="entry name" value="CHYMOTRYPSIN"/>
</dbReference>
<organism evidence="9 10">
    <name type="scientific">Methyloceanibacter superfactus</name>
    <dbReference type="NCBI Taxonomy" id="1774969"/>
    <lineage>
        <taxon>Bacteria</taxon>
        <taxon>Pseudomonadati</taxon>
        <taxon>Pseudomonadota</taxon>
        <taxon>Alphaproteobacteria</taxon>
        <taxon>Hyphomicrobiales</taxon>
        <taxon>Hyphomicrobiaceae</taxon>
        <taxon>Methyloceanibacter</taxon>
    </lineage>
</organism>
<dbReference type="SUPFAM" id="SSF50494">
    <property type="entry name" value="Trypsin-like serine proteases"/>
    <property type="match status" value="1"/>
</dbReference>
<dbReference type="PANTHER" id="PTHR24253:SF176">
    <property type="entry name" value="CORIN, ISOFORM B"/>
    <property type="match status" value="1"/>
</dbReference>
<evidence type="ECO:0000256" key="4">
    <source>
        <dbReference type="ARBA" id="ARBA00023157"/>
    </source>
</evidence>
<dbReference type="Gene3D" id="2.40.10.10">
    <property type="entry name" value="Trypsin-like serine proteases"/>
    <property type="match status" value="1"/>
</dbReference>
<evidence type="ECO:0000256" key="6">
    <source>
        <dbReference type="RuleBase" id="RU363034"/>
    </source>
</evidence>
<dbReference type="InterPro" id="IPR033116">
    <property type="entry name" value="TRYPSIN_SER"/>
</dbReference>
<evidence type="ECO:0000256" key="1">
    <source>
        <dbReference type="ARBA" id="ARBA00004613"/>
    </source>
</evidence>
<accession>A0A1E3VVR0</accession>